<accession>A0A2S7SXU6</accession>
<protein>
    <submittedName>
        <fullName evidence="2">Uncharacterized protein</fullName>
    </submittedName>
</protein>
<dbReference type="Proteomes" id="UP000239872">
    <property type="component" value="Unassembled WGS sequence"/>
</dbReference>
<gene>
    <name evidence="2" type="ORF">CJD36_008130</name>
</gene>
<evidence type="ECO:0000313" key="2">
    <source>
        <dbReference type="EMBL" id="PQJ11753.1"/>
    </source>
</evidence>
<name>A0A2S7SXU6_9BACT</name>
<dbReference type="AlphaFoldDB" id="A0A2S7SXU6"/>
<feature type="signal peptide" evidence="1">
    <location>
        <begin position="1"/>
        <end position="26"/>
    </location>
</feature>
<evidence type="ECO:0000313" key="3">
    <source>
        <dbReference type="Proteomes" id="UP000239872"/>
    </source>
</evidence>
<keyword evidence="3" id="KW-1185">Reference proteome</keyword>
<evidence type="ECO:0000256" key="1">
    <source>
        <dbReference type="SAM" id="SignalP"/>
    </source>
</evidence>
<comment type="caution">
    <text evidence="2">The sequence shown here is derived from an EMBL/GenBank/DDBJ whole genome shotgun (WGS) entry which is preliminary data.</text>
</comment>
<keyword evidence="1" id="KW-0732">Signal</keyword>
<proteinExistence type="predicted"/>
<sequence>MFVLNLSLWKVFATAIIMFISTYANAQITSFNCERKKKNRAPIPKTILAILQKVEQINVSDRYGFSDKEVNGFASAEGAFVTLQQNGAKAMIVQGVDGADNVGVWLFEEQHGQWKLIFHDRGLKITLMKMPVHGHRKVVFSACWANGCHERSYKYINGTYQQYSCTEITDAGRKPCK</sequence>
<dbReference type="EMBL" id="PPSL01000002">
    <property type="protein sequence ID" value="PQJ11753.1"/>
    <property type="molecule type" value="Genomic_DNA"/>
</dbReference>
<organism evidence="2 3">
    <name type="scientific">Flavipsychrobacter stenotrophus</name>
    <dbReference type="NCBI Taxonomy" id="2077091"/>
    <lineage>
        <taxon>Bacteria</taxon>
        <taxon>Pseudomonadati</taxon>
        <taxon>Bacteroidota</taxon>
        <taxon>Chitinophagia</taxon>
        <taxon>Chitinophagales</taxon>
        <taxon>Chitinophagaceae</taxon>
        <taxon>Flavipsychrobacter</taxon>
    </lineage>
</organism>
<feature type="chain" id="PRO_5015760734" evidence="1">
    <location>
        <begin position="27"/>
        <end position="177"/>
    </location>
</feature>
<reference evidence="2 3" key="1">
    <citation type="submission" date="2018-01" db="EMBL/GenBank/DDBJ databases">
        <title>A novel member of the phylum Bacteroidetes isolated from glacier ice.</title>
        <authorList>
            <person name="Liu Q."/>
            <person name="Xin Y.-H."/>
        </authorList>
    </citation>
    <scope>NUCLEOTIDE SEQUENCE [LARGE SCALE GENOMIC DNA]</scope>
    <source>
        <strain evidence="2 3">RB1R16</strain>
    </source>
</reference>